<dbReference type="AlphaFoldDB" id="A0A5K1E755"/>
<evidence type="ECO:0000256" key="1">
    <source>
        <dbReference type="SAM" id="MobiDB-lite"/>
    </source>
</evidence>
<name>A0A5K1E755_9MAGN</name>
<evidence type="ECO:0000313" key="2">
    <source>
        <dbReference type="EMBL" id="VVW47389.1"/>
    </source>
</evidence>
<dbReference type="EMBL" id="LR721784">
    <property type="protein sequence ID" value="VVW47389.1"/>
    <property type="molecule type" value="Genomic_DNA"/>
</dbReference>
<reference evidence="2" key="1">
    <citation type="submission" date="2019-09" db="EMBL/GenBank/DDBJ databases">
        <authorList>
            <person name="Zhang L."/>
        </authorList>
    </citation>
    <scope>NUCLEOTIDE SEQUENCE</scope>
</reference>
<dbReference type="Gramene" id="NC6G0040710.1">
    <property type="protein sequence ID" value="NC6G0040710.1:cds"/>
    <property type="gene ID" value="NC6G0040710"/>
</dbReference>
<protein>
    <submittedName>
        <fullName evidence="2">Uncharacterized protein</fullName>
    </submittedName>
</protein>
<gene>
    <name evidence="2" type="ORF">NYM_LOCUS21091</name>
</gene>
<feature type="region of interest" description="Disordered" evidence="1">
    <location>
        <begin position="47"/>
        <end position="73"/>
    </location>
</feature>
<sequence>MAGQLPLDLPGFAVGVEDAVAEEVSDGGVHERAFWVGLEPSLEHVLDVGGVGGDDEAGTEGTAEGDGVSWGAADEAGDVLGETIAVGGDGQRRPD</sequence>
<proteinExistence type="predicted"/>
<organism evidence="2">
    <name type="scientific">Nymphaea colorata</name>
    <name type="common">pocket water lily</name>
    <dbReference type="NCBI Taxonomy" id="210225"/>
    <lineage>
        <taxon>Eukaryota</taxon>
        <taxon>Viridiplantae</taxon>
        <taxon>Streptophyta</taxon>
        <taxon>Embryophyta</taxon>
        <taxon>Tracheophyta</taxon>
        <taxon>Spermatophyta</taxon>
        <taxon>Magnoliopsida</taxon>
        <taxon>Nymphaeales</taxon>
        <taxon>Nymphaeaceae</taxon>
        <taxon>Nymphaea</taxon>
    </lineage>
</organism>
<accession>A0A5K1E755</accession>